<feature type="region of interest" description="Disordered" evidence="6">
    <location>
        <begin position="288"/>
        <end position="312"/>
    </location>
</feature>
<feature type="transmembrane region" description="Helical" evidence="7">
    <location>
        <begin position="135"/>
        <end position="161"/>
    </location>
</feature>
<dbReference type="PANTHER" id="PTHR33048:SF124">
    <property type="entry name" value="INTEGRAL MEMBRANE PROTEIN"/>
    <property type="match status" value="1"/>
</dbReference>
<dbReference type="InterPro" id="IPR049326">
    <property type="entry name" value="Rhodopsin_dom_fungi"/>
</dbReference>
<feature type="transmembrane region" description="Helical" evidence="7">
    <location>
        <begin position="105"/>
        <end position="123"/>
    </location>
</feature>
<feature type="transmembrane region" description="Helical" evidence="7">
    <location>
        <begin position="20"/>
        <end position="41"/>
    </location>
</feature>
<dbReference type="Pfam" id="PF20684">
    <property type="entry name" value="Fung_rhodopsin"/>
    <property type="match status" value="1"/>
</dbReference>
<proteinExistence type="inferred from homology"/>
<sequence>MAEPPRGQVRQSDPTTAHAHLIATGVSTTIVAATAVAMRIFTRLYVTKGGISVDDYMVSLALMFSISMLGATFKHMTVGVGYHFWDVPMADWIFDYQVMTLVQTTLYASSIACSKLSILFLYLRLSPQRWFRRVVWCTVAVVVTYALVYDLISLFGCRPIAATWDLRLAPGATCVNQLTKYMALSILNIIIDVFELILPVPVIAPLQMSTRKKITVCGLFATGAFVCAVAIKRTTLLPPLMVSTDYTWDIVEQYHWCFAEVNAGILCATIPALRPFFSRYLPGLLHSSHDSRDRNQNPSKNSGPYDHFDPKEDLKLRPDIMATDYELHSRDDMSVERASTRKRSQNDDEARLWPGNTNNGQRTEIMQSPRPSGSVERGAKDNGSSIAIYVTSETRIDFGRP</sequence>
<evidence type="ECO:0000256" key="7">
    <source>
        <dbReference type="SAM" id="Phobius"/>
    </source>
</evidence>
<evidence type="ECO:0000259" key="8">
    <source>
        <dbReference type="Pfam" id="PF20684"/>
    </source>
</evidence>
<keyword evidence="3 7" id="KW-1133">Transmembrane helix</keyword>
<feature type="transmembrane region" description="Helical" evidence="7">
    <location>
        <begin position="214"/>
        <end position="233"/>
    </location>
</feature>
<dbReference type="AlphaFoldDB" id="A0A6A6ZPU9"/>
<keyword evidence="10" id="KW-1185">Reference proteome</keyword>
<evidence type="ECO:0000256" key="4">
    <source>
        <dbReference type="ARBA" id="ARBA00023136"/>
    </source>
</evidence>
<feature type="domain" description="Rhodopsin" evidence="8">
    <location>
        <begin position="38"/>
        <end position="279"/>
    </location>
</feature>
<feature type="compositionally biased region" description="Basic and acidic residues" evidence="6">
    <location>
        <begin position="327"/>
        <end position="351"/>
    </location>
</feature>
<keyword evidence="4 7" id="KW-0472">Membrane</keyword>
<feature type="region of interest" description="Disordered" evidence="6">
    <location>
        <begin position="327"/>
        <end position="401"/>
    </location>
</feature>
<accession>A0A6A6ZPU9</accession>
<evidence type="ECO:0000256" key="1">
    <source>
        <dbReference type="ARBA" id="ARBA00004141"/>
    </source>
</evidence>
<dbReference type="EMBL" id="MU006234">
    <property type="protein sequence ID" value="KAF2822629.1"/>
    <property type="molecule type" value="Genomic_DNA"/>
</dbReference>
<dbReference type="OrthoDB" id="444631at2759"/>
<dbReference type="Proteomes" id="UP000799424">
    <property type="component" value="Unassembled WGS sequence"/>
</dbReference>
<organism evidence="9 10">
    <name type="scientific">Ophiobolus disseminans</name>
    <dbReference type="NCBI Taxonomy" id="1469910"/>
    <lineage>
        <taxon>Eukaryota</taxon>
        <taxon>Fungi</taxon>
        <taxon>Dikarya</taxon>
        <taxon>Ascomycota</taxon>
        <taxon>Pezizomycotina</taxon>
        <taxon>Dothideomycetes</taxon>
        <taxon>Pleosporomycetidae</taxon>
        <taxon>Pleosporales</taxon>
        <taxon>Pleosporineae</taxon>
        <taxon>Phaeosphaeriaceae</taxon>
        <taxon>Ophiobolus</taxon>
    </lineage>
</organism>
<evidence type="ECO:0000256" key="5">
    <source>
        <dbReference type="ARBA" id="ARBA00038359"/>
    </source>
</evidence>
<dbReference type="PANTHER" id="PTHR33048">
    <property type="entry name" value="PTH11-LIKE INTEGRAL MEMBRANE PROTEIN (AFU_ORTHOLOGUE AFUA_5G11245)"/>
    <property type="match status" value="1"/>
</dbReference>
<protein>
    <recommendedName>
        <fullName evidence="8">Rhodopsin domain-containing protein</fullName>
    </recommendedName>
</protein>
<gene>
    <name evidence="9" type="ORF">CC86DRAFT_410219</name>
</gene>
<evidence type="ECO:0000256" key="3">
    <source>
        <dbReference type="ARBA" id="ARBA00022989"/>
    </source>
</evidence>
<reference evidence="9" key="1">
    <citation type="journal article" date="2020" name="Stud. Mycol.">
        <title>101 Dothideomycetes genomes: a test case for predicting lifestyles and emergence of pathogens.</title>
        <authorList>
            <person name="Haridas S."/>
            <person name="Albert R."/>
            <person name="Binder M."/>
            <person name="Bloem J."/>
            <person name="Labutti K."/>
            <person name="Salamov A."/>
            <person name="Andreopoulos B."/>
            <person name="Baker S."/>
            <person name="Barry K."/>
            <person name="Bills G."/>
            <person name="Bluhm B."/>
            <person name="Cannon C."/>
            <person name="Castanera R."/>
            <person name="Culley D."/>
            <person name="Daum C."/>
            <person name="Ezra D."/>
            <person name="Gonzalez J."/>
            <person name="Henrissat B."/>
            <person name="Kuo A."/>
            <person name="Liang C."/>
            <person name="Lipzen A."/>
            <person name="Lutzoni F."/>
            <person name="Magnuson J."/>
            <person name="Mondo S."/>
            <person name="Nolan M."/>
            <person name="Ohm R."/>
            <person name="Pangilinan J."/>
            <person name="Park H.-J."/>
            <person name="Ramirez L."/>
            <person name="Alfaro M."/>
            <person name="Sun H."/>
            <person name="Tritt A."/>
            <person name="Yoshinaga Y."/>
            <person name="Zwiers L.-H."/>
            <person name="Turgeon B."/>
            <person name="Goodwin S."/>
            <person name="Spatafora J."/>
            <person name="Crous P."/>
            <person name="Grigoriev I."/>
        </authorList>
    </citation>
    <scope>NUCLEOTIDE SEQUENCE</scope>
    <source>
        <strain evidence="9">CBS 113818</strain>
    </source>
</reference>
<name>A0A6A6ZPU9_9PLEO</name>
<keyword evidence="2 7" id="KW-0812">Transmembrane</keyword>
<feature type="transmembrane region" description="Helical" evidence="7">
    <location>
        <begin position="181"/>
        <end position="202"/>
    </location>
</feature>
<evidence type="ECO:0000256" key="2">
    <source>
        <dbReference type="ARBA" id="ARBA00022692"/>
    </source>
</evidence>
<evidence type="ECO:0000313" key="9">
    <source>
        <dbReference type="EMBL" id="KAF2822629.1"/>
    </source>
</evidence>
<evidence type="ECO:0000256" key="6">
    <source>
        <dbReference type="SAM" id="MobiDB-lite"/>
    </source>
</evidence>
<comment type="subcellular location">
    <subcellularLocation>
        <location evidence="1">Membrane</location>
        <topology evidence="1">Multi-pass membrane protein</topology>
    </subcellularLocation>
</comment>
<evidence type="ECO:0000313" key="10">
    <source>
        <dbReference type="Proteomes" id="UP000799424"/>
    </source>
</evidence>
<dbReference type="GO" id="GO:0016020">
    <property type="term" value="C:membrane"/>
    <property type="evidence" value="ECO:0007669"/>
    <property type="project" value="UniProtKB-SubCell"/>
</dbReference>
<comment type="similarity">
    <text evidence="5">Belongs to the SAT4 family.</text>
</comment>
<feature type="transmembrane region" description="Helical" evidence="7">
    <location>
        <begin position="62"/>
        <end position="85"/>
    </location>
</feature>
<feature type="compositionally biased region" description="Polar residues" evidence="6">
    <location>
        <begin position="355"/>
        <end position="371"/>
    </location>
</feature>
<dbReference type="InterPro" id="IPR052337">
    <property type="entry name" value="SAT4-like"/>
</dbReference>